<comment type="caution">
    <text evidence="1">The sequence shown here is derived from an EMBL/GenBank/DDBJ whole genome shotgun (WGS) entry which is preliminary data.</text>
</comment>
<protein>
    <recommendedName>
        <fullName evidence="3">HEAT repeat domain-containing protein</fullName>
    </recommendedName>
</protein>
<dbReference type="SUPFAM" id="SSF48371">
    <property type="entry name" value="ARM repeat"/>
    <property type="match status" value="2"/>
</dbReference>
<keyword evidence="2" id="KW-1185">Reference proteome</keyword>
<accession>A0A502CWW5</accession>
<evidence type="ECO:0000313" key="1">
    <source>
        <dbReference type="EMBL" id="TPG17030.1"/>
    </source>
</evidence>
<organism evidence="1 2">
    <name type="scientific">Pedococcus bigeumensis</name>
    <dbReference type="NCBI Taxonomy" id="433644"/>
    <lineage>
        <taxon>Bacteria</taxon>
        <taxon>Bacillati</taxon>
        <taxon>Actinomycetota</taxon>
        <taxon>Actinomycetes</taxon>
        <taxon>Micrococcales</taxon>
        <taxon>Intrasporangiaceae</taxon>
        <taxon>Pedococcus</taxon>
    </lineage>
</organism>
<name>A0A502CWW5_9MICO</name>
<dbReference type="Proteomes" id="UP000317722">
    <property type="component" value="Unassembled WGS sequence"/>
</dbReference>
<dbReference type="EMBL" id="RCZM01000003">
    <property type="protein sequence ID" value="TPG17030.1"/>
    <property type="molecule type" value="Genomic_DNA"/>
</dbReference>
<dbReference type="AlphaFoldDB" id="A0A502CWW5"/>
<dbReference type="InterPro" id="IPR011989">
    <property type="entry name" value="ARM-like"/>
</dbReference>
<gene>
    <name evidence="1" type="ORF">EAH86_09645</name>
</gene>
<proteinExistence type="predicted"/>
<evidence type="ECO:0000313" key="2">
    <source>
        <dbReference type="Proteomes" id="UP000317722"/>
    </source>
</evidence>
<dbReference type="InterPro" id="IPR016024">
    <property type="entry name" value="ARM-type_fold"/>
</dbReference>
<evidence type="ECO:0008006" key="3">
    <source>
        <dbReference type="Google" id="ProtNLM"/>
    </source>
</evidence>
<sequence length="331" mass="36139">MCKSQAEGGRRCAAHTREALRAAEAAYAANRSVENEDRLAEARIEHAATDAGRQEIWRQRDALDESDPDGDRLYDAYARGFERIKAYRDAESQIVWEPKARSASSAARVAALRAAKPMLGNNLSDATLERLAGDPDIEVVKAAASYRGILPATAARMLAGHPDPEVRHALARSRGVWKDPSVSRILLAQATPADRLALAKWRRLPSDVVDSLAADPSAKVRATLLYDKERGGHSRPRSAVLRGLTDKSAKVRLAALGAWDSDAVKQVRQADKTVGVEVWKMPDPELVANLRNDNNEDVRGWAYLVFRGSEGKLPHLPGMPGGPAGSYREIE</sequence>
<dbReference type="Gene3D" id="1.25.10.10">
    <property type="entry name" value="Leucine-rich Repeat Variant"/>
    <property type="match status" value="1"/>
</dbReference>
<reference evidence="1 2" key="1">
    <citation type="journal article" date="2019" name="Environ. Microbiol.">
        <title>Species interactions and distinct microbial communities in high Arctic permafrost affected cryosols are associated with the CH4 and CO2 gas fluxes.</title>
        <authorList>
            <person name="Altshuler I."/>
            <person name="Hamel J."/>
            <person name="Turney S."/>
            <person name="Magnuson E."/>
            <person name="Levesque R."/>
            <person name="Greer C."/>
            <person name="Whyte L.G."/>
        </authorList>
    </citation>
    <scope>NUCLEOTIDE SEQUENCE [LARGE SCALE GENOMIC DNA]</scope>
    <source>
        <strain evidence="1 2">S9.3A</strain>
    </source>
</reference>